<name>A0A423UJY0_9ACTN</name>
<feature type="domain" description="4Fe-4S Mo/W bis-MGD-type" evidence="5">
    <location>
        <begin position="46"/>
        <end position="104"/>
    </location>
</feature>
<evidence type="ECO:0000313" key="6">
    <source>
        <dbReference type="EMBL" id="ROT89693.1"/>
    </source>
</evidence>
<dbReference type="EMBL" id="QIBW01000008">
    <property type="protein sequence ID" value="ROT89693.1"/>
    <property type="molecule type" value="Genomic_DNA"/>
</dbReference>
<dbReference type="Gene3D" id="3.40.50.740">
    <property type="match status" value="1"/>
</dbReference>
<dbReference type="GO" id="GO:0016491">
    <property type="term" value="F:oxidoreductase activity"/>
    <property type="evidence" value="ECO:0007669"/>
    <property type="project" value="InterPro"/>
</dbReference>
<accession>A0A423UJY0</accession>
<evidence type="ECO:0000259" key="5">
    <source>
        <dbReference type="PROSITE" id="PS51669"/>
    </source>
</evidence>
<dbReference type="SUPFAM" id="SSF50692">
    <property type="entry name" value="ADC-like"/>
    <property type="match status" value="1"/>
</dbReference>
<dbReference type="AlphaFoldDB" id="A0A423UJY0"/>
<dbReference type="SMART" id="SM00926">
    <property type="entry name" value="Molybdop_Fe4S4"/>
    <property type="match status" value="1"/>
</dbReference>
<dbReference type="GO" id="GO:0046872">
    <property type="term" value="F:metal ion binding"/>
    <property type="evidence" value="ECO:0007669"/>
    <property type="project" value="UniProtKB-KW"/>
</dbReference>
<dbReference type="Pfam" id="PF01568">
    <property type="entry name" value="Molydop_binding"/>
    <property type="match status" value="1"/>
</dbReference>
<reference evidence="7" key="1">
    <citation type="submission" date="2018-05" db="EMBL/GenBank/DDBJ databases">
        <title>Genome Sequencing of selected type strains of the family Eggerthellaceae.</title>
        <authorList>
            <person name="Danylec N."/>
            <person name="Stoll D.A."/>
            <person name="Doetsch A."/>
            <person name="Huch M."/>
        </authorList>
    </citation>
    <scope>NUCLEOTIDE SEQUENCE [LARGE SCALE GENOMIC DNA]</scope>
    <source>
        <strain evidence="7">DSM 27213</strain>
    </source>
</reference>
<gene>
    <name evidence="6" type="ORF">DMP12_08090</name>
</gene>
<keyword evidence="3" id="KW-0408">Iron</keyword>
<dbReference type="InterPro" id="IPR050612">
    <property type="entry name" value="Prok_Mopterin_Oxidored"/>
</dbReference>
<dbReference type="Gene3D" id="3.40.228.10">
    <property type="entry name" value="Dimethylsulfoxide Reductase, domain 2"/>
    <property type="match status" value="1"/>
</dbReference>
<dbReference type="GO" id="GO:0051536">
    <property type="term" value="F:iron-sulfur cluster binding"/>
    <property type="evidence" value="ECO:0007669"/>
    <property type="project" value="UniProtKB-KW"/>
</dbReference>
<dbReference type="Pfam" id="PF04879">
    <property type="entry name" value="Molybdop_Fe4S4"/>
    <property type="match status" value="1"/>
</dbReference>
<dbReference type="Pfam" id="PF00384">
    <property type="entry name" value="Molybdopterin"/>
    <property type="match status" value="1"/>
</dbReference>
<evidence type="ECO:0000256" key="4">
    <source>
        <dbReference type="ARBA" id="ARBA00023014"/>
    </source>
</evidence>
<evidence type="ECO:0000256" key="2">
    <source>
        <dbReference type="ARBA" id="ARBA00022723"/>
    </source>
</evidence>
<organism evidence="6 7">
    <name type="scientific">Gordonibacter urolithinfaciens</name>
    <dbReference type="NCBI Taxonomy" id="1335613"/>
    <lineage>
        <taxon>Bacteria</taxon>
        <taxon>Bacillati</taxon>
        <taxon>Actinomycetota</taxon>
        <taxon>Coriobacteriia</taxon>
        <taxon>Eggerthellales</taxon>
        <taxon>Eggerthellaceae</taxon>
        <taxon>Gordonibacter</taxon>
    </lineage>
</organism>
<evidence type="ECO:0000313" key="7">
    <source>
        <dbReference type="Proteomes" id="UP000285258"/>
    </source>
</evidence>
<protein>
    <submittedName>
        <fullName evidence="6">Dehydrogenase</fullName>
    </submittedName>
</protein>
<sequence length="802" mass="91114">MVKRIDMEVEQGGTNEVRPDFFREPPVKYTGGDLPWQWEEDGLVATRTGAWAAPGCHDGCGVIVYTDKETGAFVKVEGDEESPYYQGRLCARCIALKEAVYHPDRVLYPMRRDPRDRGKADKWERITWDEAYALIKEKFDAIKAESGAKAVVFHLGTGRGTAPYMTRLQYAFGSVQYAYMLSGNSCYVPRVGASNVLMGTYTVPDCSQNHYDRYDHEGWVPPKNIFIWGNNPLVSNADGNLGHWIVDCMKRGSKLVVIDPKLTWLAARADLWLQIRCGTDAALALAMGKFIVEEDLYDHEFVERWCYGFEEYYEATRGWTLERAAEVTWLPEDKIAQAARMMAEKPTAVQWGLALDMTMECLAGSAAVIDLWSITGQIDIPGGMVTVHQPFNIQTWNPPDPAECLTPEEQRQRIGGEDFPALKYSGVVLTQADMTVDQMLTSRPYKIRANWIQSTNPLSCTAQEPNTRMEQAYKNAEFNVMVDPFMTPTAQACCDVFLPVCMYPERNGIRSIYYHVQTTNKACEALGESKSDMEICWELGRQWNAEMWPGETLEEFFTFTMKETGMTFEEARAENWIYPEYHYEKFRTGEQRPDGKPGFNTPTGRIELYSTLFGQWGQRPVPHYAEPPYSPNQVPERFDKDDYLSRYPLIMTTGARQWASFHSEHRQIPHLRALHPNPEFEIAPETAEEYGIGQGDWCWIENHLGRVQLKANVSPVLDPSTISLDHAWWFPEKNPEDEGGGCYGTYLSNPNVIVEAGCGESGFGNNCKSHMCRVRKCAPDEAIGDTDMDEIAKRFAMNEELV</sequence>
<dbReference type="PANTHER" id="PTHR43742">
    <property type="entry name" value="TRIMETHYLAMINE-N-OXIDE REDUCTASE"/>
    <property type="match status" value="1"/>
</dbReference>
<dbReference type="GO" id="GO:0018818">
    <property type="term" value="F:acetylene hydratase activity"/>
    <property type="evidence" value="ECO:0007669"/>
    <property type="project" value="InterPro"/>
</dbReference>
<dbReference type="PROSITE" id="PS51669">
    <property type="entry name" value="4FE4S_MOW_BIS_MGD"/>
    <property type="match status" value="1"/>
</dbReference>
<dbReference type="GO" id="GO:0043546">
    <property type="term" value="F:molybdopterin cofactor binding"/>
    <property type="evidence" value="ECO:0007669"/>
    <property type="project" value="InterPro"/>
</dbReference>
<dbReference type="CDD" id="cd02781">
    <property type="entry name" value="MopB_CT_Acetylene-hydratase"/>
    <property type="match status" value="1"/>
</dbReference>
<dbReference type="InterPro" id="IPR006963">
    <property type="entry name" value="Mopterin_OxRdtase_4Fe-4S_dom"/>
</dbReference>
<dbReference type="Gene3D" id="2.40.40.20">
    <property type="match status" value="1"/>
</dbReference>
<evidence type="ECO:0000256" key="3">
    <source>
        <dbReference type="ARBA" id="ARBA00023004"/>
    </source>
</evidence>
<proteinExistence type="inferred from homology"/>
<keyword evidence="4" id="KW-0411">Iron-sulfur</keyword>
<dbReference type="Gene3D" id="2.20.25.90">
    <property type="entry name" value="ADC-like domains"/>
    <property type="match status" value="1"/>
</dbReference>
<keyword evidence="2" id="KW-0479">Metal-binding</keyword>
<dbReference type="InterPro" id="IPR037949">
    <property type="entry name" value="MopB_CT_Acetylene-hydratase"/>
</dbReference>
<dbReference type="Proteomes" id="UP000285258">
    <property type="component" value="Unassembled WGS sequence"/>
</dbReference>
<evidence type="ECO:0000256" key="1">
    <source>
        <dbReference type="ARBA" id="ARBA00010312"/>
    </source>
</evidence>
<comment type="similarity">
    <text evidence="1">Belongs to the prokaryotic molybdopterin-containing oxidoreductase family.</text>
</comment>
<dbReference type="InterPro" id="IPR006656">
    <property type="entry name" value="Mopterin_OxRdtase"/>
</dbReference>
<dbReference type="SUPFAM" id="SSF53706">
    <property type="entry name" value="Formate dehydrogenase/DMSO reductase, domains 1-3"/>
    <property type="match status" value="1"/>
</dbReference>
<dbReference type="RefSeq" id="WP_096226978.1">
    <property type="nucleotide sequence ID" value="NZ_CP168029.1"/>
</dbReference>
<dbReference type="InterPro" id="IPR009010">
    <property type="entry name" value="Asp_de-COase-like_dom_sf"/>
</dbReference>
<dbReference type="PANTHER" id="PTHR43742:SF6">
    <property type="entry name" value="OXIDOREDUCTASE YYAE-RELATED"/>
    <property type="match status" value="1"/>
</dbReference>
<dbReference type="InterPro" id="IPR006657">
    <property type="entry name" value="MoPterin_dinucl-bd_dom"/>
</dbReference>
<comment type="caution">
    <text evidence="6">The sequence shown here is derived from an EMBL/GenBank/DDBJ whole genome shotgun (WGS) entry which is preliminary data.</text>
</comment>